<comment type="similarity">
    <text evidence="1">Belongs to the ABC transporter superfamily.</text>
</comment>
<keyword evidence="2" id="KW-0813">Transport</keyword>
<dbReference type="Pfam" id="PF00005">
    <property type="entry name" value="ABC_tran"/>
    <property type="match status" value="1"/>
</dbReference>
<reference evidence="6 7" key="1">
    <citation type="submission" date="2018-03" db="EMBL/GenBank/DDBJ databases">
        <title>Bacteriophage NCPPB3778 and a type I-E CRISPR drive the evolution of the US Biological Select Agent, Rathayibacter toxicus.</title>
        <authorList>
            <person name="Davis E.W.II."/>
            <person name="Tabima J.F."/>
            <person name="Weisberg A.J."/>
            <person name="Dantas Lopes L."/>
            <person name="Wiseman M.S."/>
            <person name="Wiseman M.S."/>
            <person name="Pupko T."/>
            <person name="Belcher M.S."/>
            <person name="Sechler A.J."/>
            <person name="Tancos M.A."/>
            <person name="Schroeder B.K."/>
            <person name="Murray T.D."/>
            <person name="Luster D.G."/>
            <person name="Schneider W.L."/>
            <person name="Rogers E."/>
            <person name="Andreote F.D."/>
            <person name="Grunwald N.J."/>
            <person name="Putnam M.L."/>
            <person name="Chang J.H."/>
        </authorList>
    </citation>
    <scope>NUCLEOTIDE SEQUENCE [LARGE SCALE GENOMIC DNA]</scope>
    <source>
        <strain evidence="6 7">DSM 15933</strain>
    </source>
</reference>
<protein>
    <submittedName>
        <fullName evidence="6">Peptide ABC transporter ATP-binding protein</fullName>
    </submittedName>
</protein>
<dbReference type="AlphaFoldDB" id="A0A2T4UNP5"/>
<accession>A0A2T4UNP5</accession>
<evidence type="ECO:0000256" key="2">
    <source>
        <dbReference type="ARBA" id="ARBA00022448"/>
    </source>
</evidence>
<keyword evidence="4 6" id="KW-0067">ATP-binding</keyword>
<dbReference type="RefSeq" id="WP_107575957.1">
    <property type="nucleotide sequence ID" value="NZ_PZPL01000002.1"/>
</dbReference>
<gene>
    <name evidence="6" type="ORF">C1I63_18025</name>
</gene>
<dbReference type="CDD" id="cd03257">
    <property type="entry name" value="ABC_NikE_OppD_transporters"/>
    <property type="match status" value="1"/>
</dbReference>
<dbReference type="GO" id="GO:0005524">
    <property type="term" value="F:ATP binding"/>
    <property type="evidence" value="ECO:0007669"/>
    <property type="project" value="UniProtKB-KW"/>
</dbReference>
<dbReference type="GO" id="GO:0016887">
    <property type="term" value="F:ATP hydrolysis activity"/>
    <property type="evidence" value="ECO:0007669"/>
    <property type="project" value="InterPro"/>
</dbReference>
<evidence type="ECO:0000256" key="3">
    <source>
        <dbReference type="ARBA" id="ARBA00022741"/>
    </source>
</evidence>
<comment type="caution">
    <text evidence="6">The sequence shown here is derived from an EMBL/GenBank/DDBJ whole genome shotgun (WGS) entry which is preliminary data.</text>
</comment>
<evidence type="ECO:0000313" key="6">
    <source>
        <dbReference type="EMBL" id="PTL71152.1"/>
    </source>
</evidence>
<dbReference type="Proteomes" id="UP000241085">
    <property type="component" value="Unassembled WGS sequence"/>
</dbReference>
<dbReference type="FunFam" id="3.40.50.300:FF:000016">
    <property type="entry name" value="Oligopeptide ABC transporter ATP-binding component"/>
    <property type="match status" value="1"/>
</dbReference>
<evidence type="ECO:0000256" key="1">
    <source>
        <dbReference type="ARBA" id="ARBA00005417"/>
    </source>
</evidence>
<dbReference type="InterPro" id="IPR050319">
    <property type="entry name" value="ABC_transp_ATP-bind"/>
</dbReference>
<dbReference type="InterPro" id="IPR017871">
    <property type="entry name" value="ABC_transporter-like_CS"/>
</dbReference>
<organism evidence="6 7">
    <name type="scientific">Rathayibacter caricis DSM 15933</name>
    <dbReference type="NCBI Taxonomy" id="1328867"/>
    <lineage>
        <taxon>Bacteria</taxon>
        <taxon>Bacillati</taxon>
        <taxon>Actinomycetota</taxon>
        <taxon>Actinomycetes</taxon>
        <taxon>Micrococcales</taxon>
        <taxon>Microbacteriaceae</taxon>
        <taxon>Rathayibacter</taxon>
    </lineage>
</organism>
<dbReference type="InterPro" id="IPR027417">
    <property type="entry name" value="P-loop_NTPase"/>
</dbReference>
<dbReference type="SMART" id="SM00382">
    <property type="entry name" value="AAA"/>
    <property type="match status" value="1"/>
</dbReference>
<dbReference type="InterPro" id="IPR003439">
    <property type="entry name" value="ABC_transporter-like_ATP-bd"/>
</dbReference>
<feature type="domain" description="ABC transporter" evidence="5">
    <location>
        <begin position="6"/>
        <end position="251"/>
    </location>
</feature>
<dbReference type="PANTHER" id="PTHR43776:SF7">
    <property type="entry name" value="D,D-DIPEPTIDE TRANSPORT ATP-BINDING PROTEIN DDPF-RELATED"/>
    <property type="match status" value="1"/>
</dbReference>
<proteinExistence type="inferred from homology"/>
<dbReference type="EMBL" id="PZPL01000002">
    <property type="protein sequence ID" value="PTL71152.1"/>
    <property type="molecule type" value="Genomic_DNA"/>
</dbReference>
<dbReference type="GO" id="GO:0055085">
    <property type="term" value="P:transmembrane transport"/>
    <property type="evidence" value="ECO:0007669"/>
    <property type="project" value="UniProtKB-ARBA"/>
</dbReference>
<evidence type="ECO:0000313" key="7">
    <source>
        <dbReference type="Proteomes" id="UP000241085"/>
    </source>
</evidence>
<dbReference type="InterPro" id="IPR003593">
    <property type="entry name" value="AAA+_ATPase"/>
</dbReference>
<name>A0A2T4UNP5_9MICO</name>
<dbReference type="PROSITE" id="PS00211">
    <property type="entry name" value="ABC_TRANSPORTER_1"/>
    <property type="match status" value="1"/>
</dbReference>
<dbReference type="PROSITE" id="PS50893">
    <property type="entry name" value="ABC_TRANSPORTER_2"/>
    <property type="match status" value="1"/>
</dbReference>
<evidence type="ECO:0000256" key="4">
    <source>
        <dbReference type="ARBA" id="ARBA00022840"/>
    </source>
</evidence>
<dbReference type="Gene3D" id="3.40.50.300">
    <property type="entry name" value="P-loop containing nucleotide triphosphate hydrolases"/>
    <property type="match status" value="1"/>
</dbReference>
<keyword evidence="7" id="KW-1185">Reference proteome</keyword>
<dbReference type="SUPFAM" id="SSF52540">
    <property type="entry name" value="P-loop containing nucleoside triphosphate hydrolases"/>
    <property type="match status" value="1"/>
</dbReference>
<keyword evidence="3" id="KW-0547">Nucleotide-binding</keyword>
<dbReference type="PANTHER" id="PTHR43776">
    <property type="entry name" value="TRANSPORT ATP-BINDING PROTEIN"/>
    <property type="match status" value="1"/>
</dbReference>
<sequence>MSHSLLEVNDLKVSYPVSGFRKPPVEVVHGVSFSIGVGETLGIVGESGSGKTTIGRAILGLAPVSSGSVRFAGQEISKATGTHRRELAKHLQVVFQDPYTSLNPSLTVGDTLSEPLVVQGATRRDAQARVLDLLDRVGLPKNAAERLPREFSGGQRQRVAIARALAPEPELIVCDEPVSALDLSTQATILDLLVDVQRSTGVAYLFISHDLTVVRHISHRVGVVYRGEIIEEGTAAAVTSEPEHPYTQRLLLAAPVADPVRQEARRANRVRLRETQREQDVQAGVSQ</sequence>
<evidence type="ECO:0000259" key="5">
    <source>
        <dbReference type="PROSITE" id="PS50893"/>
    </source>
</evidence>